<organism evidence="4 5">
    <name type="scientific">Stachybotrys elegans</name>
    <dbReference type="NCBI Taxonomy" id="80388"/>
    <lineage>
        <taxon>Eukaryota</taxon>
        <taxon>Fungi</taxon>
        <taxon>Dikarya</taxon>
        <taxon>Ascomycota</taxon>
        <taxon>Pezizomycotina</taxon>
        <taxon>Sordariomycetes</taxon>
        <taxon>Hypocreomycetidae</taxon>
        <taxon>Hypocreales</taxon>
        <taxon>Stachybotryaceae</taxon>
        <taxon>Stachybotrys</taxon>
    </lineage>
</organism>
<evidence type="ECO:0000256" key="3">
    <source>
        <dbReference type="PROSITE-ProRule" id="PRU00023"/>
    </source>
</evidence>
<name>A0A8K0SMQ2_9HYPO</name>
<protein>
    <submittedName>
        <fullName evidence="4">Ankyrin repeat-containing domain protein</fullName>
    </submittedName>
</protein>
<dbReference type="PROSITE" id="PS50297">
    <property type="entry name" value="ANK_REP_REGION"/>
    <property type="match status" value="1"/>
</dbReference>
<dbReference type="EMBL" id="JAGPNK010000013">
    <property type="protein sequence ID" value="KAH7309753.1"/>
    <property type="molecule type" value="Genomic_DNA"/>
</dbReference>
<reference evidence="4" key="1">
    <citation type="journal article" date="2021" name="Nat. Commun.">
        <title>Genetic determinants of endophytism in the Arabidopsis root mycobiome.</title>
        <authorList>
            <person name="Mesny F."/>
            <person name="Miyauchi S."/>
            <person name="Thiergart T."/>
            <person name="Pickel B."/>
            <person name="Atanasova L."/>
            <person name="Karlsson M."/>
            <person name="Huettel B."/>
            <person name="Barry K.W."/>
            <person name="Haridas S."/>
            <person name="Chen C."/>
            <person name="Bauer D."/>
            <person name="Andreopoulos W."/>
            <person name="Pangilinan J."/>
            <person name="LaButti K."/>
            <person name="Riley R."/>
            <person name="Lipzen A."/>
            <person name="Clum A."/>
            <person name="Drula E."/>
            <person name="Henrissat B."/>
            <person name="Kohler A."/>
            <person name="Grigoriev I.V."/>
            <person name="Martin F.M."/>
            <person name="Hacquard S."/>
        </authorList>
    </citation>
    <scope>NUCLEOTIDE SEQUENCE</scope>
    <source>
        <strain evidence="4">MPI-CAGE-CH-0235</strain>
    </source>
</reference>
<evidence type="ECO:0000313" key="5">
    <source>
        <dbReference type="Proteomes" id="UP000813444"/>
    </source>
</evidence>
<comment type="caution">
    <text evidence="4">The sequence shown here is derived from an EMBL/GenBank/DDBJ whole genome shotgun (WGS) entry which is preliminary data.</text>
</comment>
<evidence type="ECO:0000313" key="4">
    <source>
        <dbReference type="EMBL" id="KAH7309753.1"/>
    </source>
</evidence>
<keyword evidence="2 3" id="KW-0040">ANK repeat</keyword>
<keyword evidence="1" id="KW-0677">Repeat</keyword>
<dbReference type="Proteomes" id="UP000813444">
    <property type="component" value="Unassembled WGS sequence"/>
</dbReference>
<dbReference type="InterPro" id="IPR051165">
    <property type="entry name" value="Multifunctional_ANK_Repeat"/>
</dbReference>
<gene>
    <name evidence="4" type="ORF">B0I35DRAFT_515157</name>
</gene>
<evidence type="ECO:0000256" key="2">
    <source>
        <dbReference type="ARBA" id="ARBA00023043"/>
    </source>
</evidence>
<dbReference type="Pfam" id="PF12796">
    <property type="entry name" value="Ank_2"/>
    <property type="match status" value="1"/>
</dbReference>
<sequence length="522" mass="56701">MAALSNLWTLYKRLPGRLHAVSNEVADLELVLTQARSKLRDAAAIVDRLNAAVSASPRIPLLAARAWHKEHATLQSLQNDIRTIKSSLNILLGASNSYDMVRIRLDIQEATAVTLLSAAQSSKEHSALGQAVLDTMAKIDERVARVEDLVRTQSDRLHAREFSQIGPLYSATAPEPPRRPISSGEKAASVGVAVYTSPSLLDSILGRIFIGYSGLPALSPNCDNNDCRGPPAKQVSVEYWFPASIWSAILRVHIGFALSGGPSLHLETLRNGLASPRDVSDTRGYTLLRWALYAKQYEARRTTAPADPNIMDVQISGPLSNAGAQGYTTCVELLLEAGADPDPSPPNDIKKGSPLSVATRNGKDATLLKRLLDFGADPDTLTAENQTPLFHATKNDNASFAVLLLEHGANINALSSTGETPLTTAIKCNSHNTLRLFLERWSEYSVCPRLRGPNLLEIAALYGDCETLAILSATDHLRSSQDKNYTVADFKTLLRRRIDVNEELIGAFDKLLSVINMAPYPG</sequence>
<dbReference type="InterPro" id="IPR002110">
    <property type="entry name" value="Ankyrin_rpt"/>
</dbReference>
<dbReference type="PROSITE" id="PS50088">
    <property type="entry name" value="ANK_REPEAT"/>
    <property type="match status" value="2"/>
</dbReference>
<proteinExistence type="predicted"/>
<dbReference type="Gene3D" id="1.25.40.20">
    <property type="entry name" value="Ankyrin repeat-containing domain"/>
    <property type="match status" value="1"/>
</dbReference>
<dbReference type="OrthoDB" id="539213at2759"/>
<accession>A0A8K0SMQ2</accession>
<dbReference type="SMART" id="SM00248">
    <property type="entry name" value="ANK"/>
    <property type="match status" value="4"/>
</dbReference>
<keyword evidence="5" id="KW-1185">Reference proteome</keyword>
<dbReference type="SUPFAM" id="SSF48403">
    <property type="entry name" value="Ankyrin repeat"/>
    <property type="match status" value="1"/>
</dbReference>
<feature type="repeat" description="ANK" evidence="3">
    <location>
        <begin position="384"/>
        <end position="416"/>
    </location>
</feature>
<dbReference type="AlphaFoldDB" id="A0A8K0SMQ2"/>
<dbReference type="InterPro" id="IPR036770">
    <property type="entry name" value="Ankyrin_rpt-contain_sf"/>
</dbReference>
<evidence type="ECO:0000256" key="1">
    <source>
        <dbReference type="ARBA" id="ARBA00022737"/>
    </source>
</evidence>
<feature type="repeat" description="ANK" evidence="3">
    <location>
        <begin position="350"/>
        <end position="383"/>
    </location>
</feature>
<dbReference type="PANTHER" id="PTHR24123:SF33">
    <property type="entry name" value="PROTEIN HOS4"/>
    <property type="match status" value="1"/>
</dbReference>
<dbReference type="PANTHER" id="PTHR24123">
    <property type="entry name" value="ANKYRIN REPEAT-CONTAINING"/>
    <property type="match status" value="1"/>
</dbReference>